<dbReference type="PANTHER" id="PTHR31016:SF2">
    <property type="entry name" value="OS04G0228100 PROTEIN"/>
    <property type="match status" value="1"/>
</dbReference>
<sequence length="336" mass="37070">MAISVESSSPSLMKGPSSSPIPMGPSPSPDQHIWSTLRRRVDTLLENRKSTDQTEGADERAKRMKEDALLLIRGFDSVSSTLSQLSNNLESALQGARDLANPPTLTEILHCNLEKAKSEENHKPEEEDVNGGIEKRALKRKFESQECSEDPNQGTEGDDDSKDGSLKGAKELGKLKKAKNLAVSMATKAAAFARELKSLKSDLCAVQERCSFLEEENRKLRIGVPKVVIPPQEEDDLVRLQLEALLAEKSRLANENANLSRENQCLREQVEYHQFASEDISASYENLLRGMGMSMDFTSLPDEQNDVTEGGGQLPSLSQDLFGGISKTLDDCYDED</sequence>
<protein>
    <submittedName>
        <fullName evidence="3">Uncharacterized protein</fullName>
    </submittedName>
</protein>
<evidence type="ECO:0000313" key="3">
    <source>
        <dbReference type="EMBL" id="VFQ59664.1"/>
    </source>
</evidence>
<dbReference type="AlphaFoldDB" id="A0A484K7B1"/>
<feature type="region of interest" description="Disordered" evidence="2">
    <location>
        <begin position="116"/>
        <end position="135"/>
    </location>
</feature>
<name>A0A484K7B1_9ASTE</name>
<reference evidence="3 4" key="1">
    <citation type="submission" date="2018-04" db="EMBL/GenBank/DDBJ databases">
        <authorList>
            <person name="Vogel A."/>
        </authorList>
    </citation>
    <scope>NUCLEOTIDE SEQUENCE [LARGE SCALE GENOMIC DNA]</scope>
</reference>
<gene>
    <name evidence="3" type="ORF">CCAM_LOCUS1440</name>
</gene>
<feature type="region of interest" description="Disordered" evidence="2">
    <location>
        <begin position="141"/>
        <end position="167"/>
    </location>
</feature>
<keyword evidence="4" id="KW-1185">Reference proteome</keyword>
<feature type="region of interest" description="Disordered" evidence="2">
    <location>
        <begin position="1"/>
        <end position="35"/>
    </location>
</feature>
<dbReference type="PANTHER" id="PTHR31016">
    <property type="entry name" value="OS04G0228100 PROTEIN"/>
    <property type="match status" value="1"/>
</dbReference>
<proteinExistence type="predicted"/>
<feature type="compositionally biased region" description="Basic and acidic residues" evidence="2">
    <location>
        <begin position="116"/>
        <end position="125"/>
    </location>
</feature>
<accession>A0A484K7B1</accession>
<evidence type="ECO:0000256" key="1">
    <source>
        <dbReference type="SAM" id="Coils"/>
    </source>
</evidence>
<keyword evidence="1" id="KW-0175">Coiled coil</keyword>
<evidence type="ECO:0000313" key="4">
    <source>
        <dbReference type="Proteomes" id="UP000595140"/>
    </source>
</evidence>
<feature type="compositionally biased region" description="Low complexity" evidence="2">
    <location>
        <begin position="7"/>
        <end position="21"/>
    </location>
</feature>
<feature type="coiled-coil region" evidence="1">
    <location>
        <begin position="242"/>
        <end position="269"/>
    </location>
</feature>
<organism evidence="3 4">
    <name type="scientific">Cuscuta campestris</name>
    <dbReference type="NCBI Taxonomy" id="132261"/>
    <lineage>
        <taxon>Eukaryota</taxon>
        <taxon>Viridiplantae</taxon>
        <taxon>Streptophyta</taxon>
        <taxon>Embryophyta</taxon>
        <taxon>Tracheophyta</taxon>
        <taxon>Spermatophyta</taxon>
        <taxon>Magnoliopsida</taxon>
        <taxon>eudicotyledons</taxon>
        <taxon>Gunneridae</taxon>
        <taxon>Pentapetalae</taxon>
        <taxon>asterids</taxon>
        <taxon>lamiids</taxon>
        <taxon>Solanales</taxon>
        <taxon>Convolvulaceae</taxon>
        <taxon>Cuscuteae</taxon>
        <taxon>Cuscuta</taxon>
        <taxon>Cuscuta subgen. Grammica</taxon>
        <taxon>Cuscuta sect. Cleistogrammica</taxon>
    </lineage>
</organism>
<dbReference type="OrthoDB" id="1924603at2759"/>
<dbReference type="EMBL" id="OOIL02000038">
    <property type="protein sequence ID" value="VFQ59664.1"/>
    <property type="molecule type" value="Genomic_DNA"/>
</dbReference>
<evidence type="ECO:0000256" key="2">
    <source>
        <dbReference type="SAM" id="MobiDB-lite"/>
    </source>
</evidence>
<dbReference type="Proteomes" id="UP000595140">
    <property type="component" value="Unassembled WGS sequence"/>
</dbReference>